<feature type="compositionally biased region" description="Basic and acidic residues" evidence="3">
    <location>
        <begin position="1739"/>
        <end position="1751"/>
    </location>
</feature>
<dbReference type="SUPFAM" id="SSF49899">
    <property type="entry name" value="Concanavalin A-like lectins/glucanases"/>
    <property type="match status" value="4"/>
</dbReference>
<evidence type="ECO:0000259" key="4">
    <source>
        <dbReference type="SMART" id="SM00560"/>
    </source>
</evidence>
<proteinExistence type="predicted"/>
<dbReference type="Gene3D" id="2.130.10.130">
    <property type="entry name" value="Integrin alpha, N-terminal"/>
    <property type="match status" value="3"/>
</dbReference>
<evidence type="ECO:0000313" key="5">
    <source>
        <dbReference type="EMBL" id="VFK62466.1"/>
    </source>
</evidence>
<organism evidence="5">
    <name type="scientific">Candidatus Kentrum sp. UNK</name>
    <dbReference type="NCBI Taxonomy" id="2126344"/>
    <lineage>
        <taxon>Bacteria</taxon>
        <taxon>Pseudomonadati</taxon>
        <taxon>Pseudomonadota</taxon>
        <taxon>Gammaproteobacteria</taxon>
        <taxon>Candidatus Kentrum</taxon>
    </lineage>
</organism>
<keyword evidence="1" id="KW-0732">Signal</keyword>
<dbReference type="InterPro" id="IPR013517">
    <property type="entry name" value="FG-GAP"/>
</dbReference>
<dbReference type="InterPro" id="IPR013320">
    <property type="entry name" value="ConA-like_dom_sf"/>
</dbReference>
<dbReference type="EMBL" id="CAADGD010000030">
    <property type="protein sequence ID" value="VFK70510.1"/>
    <property type="molecule type" value="Genomic_DNA"/>
</dbReference>
<dbReference type="SMART" id="SM00560">
    <property type="entry name" value="LamGL"/>
    <property type="match status" value="3"/>
</dbReference>
<name>A0A451A8T7_9GAMM</name>
<dbReference type="InterPro" id="IPR011043">
    <property type="entry name" value="Gal_Oxase/kelch_b-propeller"/>
</dbReference>
<dbReference type="Pfam" id="PF13385">
    <property type="entry name" value="Laminin_G_3"/>
    <property type="match status" value="3"/>
</dbReference>
<accession>A0A451A8T7</accession>
<gene>
    <name evidence="5" type="ORF">BECKUNK1418G_GA0071005_102419</name>
    <name evidence="6" type="ORF">BECKUNK1418H_GA0071006_103019</name>
</gene>
<sequence>MTDNTNLVKTYTDRAYKHTTMVRHQGKVIAFAMDDKRRIVYTMLDTSAQDNEKGVFDAKYWSKSPKELIFPTEITQVGYSLIANTPMPTVKRNTREEAEPGELLPREIDPFLSSTARLTADASFQVLSDGQYLYLFRQSLNNGDADMVYKLTDGNASGDTNRTDIAKDSSDNNISLVNKTLLADRFILSGENLANVREIRYRRSTHKTRPHGNKDSLGAVDMQKRPFFEPTHELAFIDNLEKGRFSALLLPTKIPDIKRWQFFTHNSATGRIDSINLERSSEGLFDTRGTRFYTSPDSKYRTSVFEKKQGQCPFTSKDLVPVTVSSGHGETCLAFDGSNDYVTIPALGGNFEDITLEAWVWLDSTAADVTRRGVMSETLTGGKARMGIFVDQGKLQAGFFEDNTLNGVSDSANFPKGQWVHVAASYDGDHIRLYRDGEQVAVSDSDLGKSLPASDNPWVIGRNELTTGAAHWQGKIDEVRLWNAARADKDIDAWKGQRLLGDEPGLVAYWRMDEADGTTLHDQTNGAHDGALKNADTATCWVASTAPIGDSPGMRRTSFSVEDRDVAAGMSALLYFQQENVQSGYNQDAKPLKKQARVMLAVPTKTTDASDADKDPYIAAVDFGISQEGRLAQTPDVLDLPVIDTSINETLENIATKERQVAKLLAQTDFWALGDRKVVVDSGSKSAVAVSVEGNRAVIGVSNENKAYIFERSGEAWTKKATLTPTGGAASDHFGFAVSVSGDRVLIGAHLHHTNGQINAGAAYIFERGSNGSWTQKQKLDAGDNQPHNDFGVAVSIEGERALIGAAWHDVSGKANVGAAYIFEYDSSDGQWKKKQELMSSDGAAGDHFGFAVSLSGDRALIGARLHDTWGQTNAGAAYVFERNSSGQWSQKQKLMALDNKPYNDFGVAVSMEDNRAVIGAGYHDADGKTNVGAAYAFECDHDGRWSQKQKLMASDGAAGDRFGMSVSLSDDRVVIGCHLHDSGAGDTGAAYIFQRNGIGEWREERKLTAGDGVAGDQFGFRVSISGDSVVTGTNGTGVVYDSADNPVGNGAVWFFRRGLSPAAETQKKQLEGDITTLRNSLGQDAAEGMPVLATDVSGLTVGGSLLKFAYADTRPQLFPRSDGLVGLYFRGSSRGQFYGASFDSTVSQALFALTAGSNKVFLQARAAGADMSDTTITVEGASADTCKLTIKNSKRKITETWDNVPREAGQFEQVINGQAANPIYVGKLASAASGTVTSLALTADGLQRALPGGANLRVGTTVLTTGAALTKKAADVTIVSVDLTAAADTPVYWIPYDYANASVTPARYALRNGSVLVRAHAPEVAASELVANGNATAAKVGASGVWVAEAPGNTYRFDGDKNHLALPDAKRAQMDIEGDATLEAWVKPSFDIELGRVAHHHTDEASYSLGVRGIPSALRFDGNDEYVKVPCNPDFDLTEGTLEAWFKPEWNSATSGHAAIMALRNNGSSRYGIYVRKDYKGVMEWHVESGTRVPHSVGFSLTKSEWHHIALVMGNGTITIYLDGNQVGSTSGSFGTTTGCALHIGSSSGNKTDPFQGSIDEVRIWNVPRSAEEIRQYKDVALFGSRPGLVGCWRFTGGKASDYSGNKRSGACHGFLDNTDVSAALTASPISGYRPFAALGGRFIQTADVLPAGSWRHLAAVYNQAYALAFDGRDNYLEADDSSALNITKSLTIEAIIRPDRVDRDQLIIGKGDPNRGNQVPYWLELTRDGGIRFIQSHEEKDPHDEENDKPKRKTVSVSGKLTAGTIHKIAVVREEITEMPSEDNNFKMRTHLKMDLYVDGVRVKDEPLIKDAVMPDINSRPLHIGGTDKGHYFNGAISELRLWSSARESQDLHKSLVGNEVGLQAWWRLEENEGKLAGDAKGGSHAVIYSADWIKDPRPAGSSLALYVNGERQKTVNLSASDVLVTAGWGDAQFTLGARRHNSEILDPFKGEIEEARIWKCVRTEEQLLDNLFTRLKEDKTDLAGYYTFDTVTDTKVLDSGLLASNLLLGSGDNKPTRVLSTAPISTDTSEVRPALAGIETDFHRRIDSAPTVAEYGDTQYDADGQFSGAMKRCYGYIDDGRWRLVTGYKVGNLVREWVGQVQFDPQVIGFIEGAPPVPSENMTFGTNGTGTGTYEGDGAGITFTQADEVTYSYATGRENGYHSAMAIDSAAGFAGTIQAVTAPMGGGIATDLSVEVLLGGKVELESEGAYATERNFSTGRNRARSLEVTLGGNWEDTDTANQYNSYLGRRWMPANMGIALVQSETADMFALRLAHNQALVSYSMQPNPDIPKDWNLLPFPINPRYVKQGTLDGKVGFDKDKAVVEDPDYKNIAKDYGEHSYFKPTEAYALKRRIEQEEQRLKTNYDNFDASQIGGPLGAIVKNRDILTGGAATAAGVGAGAAAVGGLMSGSGVGALAGPAVAGLLGAAVGTFATFSGLVDVLRDEKKPSEKFSKRNLANTYVWTADGGFYAETSETTEVIQESINSSTNFTSGFSGGFSADVKGVGIGAEFEINAGINLGLTNTSTKSKEASKTFSLDVSVSPSGDMQYHDPADGEGVYDSNGNPSNCLWSGGCLPLHDLLPGRLQRQP</sequence>
<keyword evidence="2" id="KW-1015">Disulfide bond</keyword>
<dbReference type="Gene3D" id="2.60.120.200">
    <property type="match status" value="5"/>
</dbReference>
<feature type="region of interest" description="Disordered" evidence="3">
    <location>
        <begin position="1739"/>
        <end position="1759"/>
    </location>
</feature>
<feature type="domain" description="LamG-like jellyroll fold" evidence="4">
    <location>
        <begin position="1442"/>
        <end position="1573"/>
    </location>
</feature>
<dbReference type="PANTHER" id="PTHR36220:SF1">
    <property type="entry name" value="GAMMA TUBULIN COMPLEX COMPONENT C-TERMINAL DOMAIN-CONTAINING PROTEIN"/>
    <property type="match status" value="1"/>
</dbReference>
<reference evidence="5" key="1">
    <citation type="submission" date="2019-02" db="EMBL/GenBank/DDBJ databases">
        <authorList>
            <person name="Gruber-Vodicka R. H."/>
            <person name="Seah K. B. B."/>
        </authorList>
    </citation>
    <scope>NUCLEOTIDE SEQUENCE</scope>
    <source>
        <strain evidence="6">BECK_BY19</strain>
        <strain evidence="5">BECK_BY8</strain>
    </source>
</reference>
<feature type="domain" description="LamG-like jellyroll fold" evidence="4">
    <location>
        <begin position="352"/>
        <end position="489"/>
    </location>
</feature>
<dbReference type="Pfam" id="PF14312">
    <property type="entry name" value="FG-GAP_2"/>
    <property type="match status" value="6"/>
</dbReference>
<dbReference type="InterPro" id="IPR006558">
    <property type="entry name" value="LamG-like"/>
</dbReference>
<evidence type="ECO:0000313" key="6">
    <source>
        <dbReference type="EMBL" id="VFK70510.1"/>
    </source>
</evidence>
<evidence type="ECO:0000256" key="3">
    <source>
        <dbReference type="SAM" id="MobiDB-lite"/>
    </source>
</evidence>
<dbReference type="PANTHER" id="PTHR36220">
    <property type="entry name" value="UNNAMED PRODUCT"/>
    <property type="match status" value="1"/>
</dbReference>
<dbReference type="EMBL" id="CAADFZ010000024">
    <property type="protein sequence ID" value="VFK62466.1"/>
    <property type="molecule type" value="Genomic_DNA"/>
</dbReference>
<evidence type="ECO:0000256" key="2">
    <source>
        <dbReference type="ARBA" id="ARBA00023157"/>
    </source>
</evidence>
<dbReference type="InterPro" id="IPR028994">
    <property type="entry name" value="Integrin_alpha_N"/>
</dbReference>
<dbReference type="SUPFAM" id="SSF50965">
    <property type="entry name" value="Galactose oxidase, central domain"/>
    <property type="match status" value="1"/>
</dbReference>
<feature type="domain" description="LamG-like jellyroll fold" evidence="4">
    <location>
        <begin position="1690"/>
        <end position="1852"/>
    </location>
</feature>
<evidence type="ECO:0000256" key="1">
    <source>
        <dbReference type="ARBA" id="ARBA00022729"/>
    </source>
</evidence>
<protein>
    <submittedName>
        <fullName evidence="5">FG-GAP repeat-containing protein</fullName>
    </submittedName>
</protein>